<dbReference type="GO" id="GO:0000166">
    <property type="term" value="F:nucleotide binding"/>
    <property type="evidence" value="ECO:0007669"/>
    <property type="project" value="InterPro"/>
</dbReference>
<proteinExistence type="predicted"/>
<dbReference type="RefSeq" id="WP_349425985.1">
    <property type="nucleotide sequence ID" value="NZ_CP151632.1"/>
</dbReference>
<evidence type="ECO:0000259" key="2">
    <source>
        <dbReference type="Pfam" id="PF22685"/>
    </source>
</evidence>
<reference evidence="3" key="1">
    <citation type="submission" date="2024-04" db="EMBL/GenBank/DDBJ databases">
        <authorList>
            <person name="Roder T."/>
            <person name="Oberhansli S."/>
            <person name="Kreuzer M."/>
        </authorList>
    </citation>
    <scope>NUCLEOTIDE SEQUENCE</scope>
    <source>
        <strain evidence="3">LWS13-1.2</strain>
    </source>
</reference>
<dbReference type="InterPro" id="IPR051317">
    <property type="entry name" value="Gfo/Idh/MocA_oxidoreduct"/>
</dbReference>
<dbReference type="Pfam" id="PF01408">
    <property type="entry name" value="GFO_IDH_MocA"/>
    <property type="match status" value="1"/>
</dbReference>
<organism evidence="3">
    <name type="scientific">Microbacterium sp. LWS13-1.2</name>
    <dbReference type="NCBI Taxonomy" id="3135264"/>
    <lineage>
        <taxon>Bacteria</taxon>
        <taxon>Bacillati</taxon>
        <taxon>Actinomycetota</taxon>
        <taxon>Actinomycetes</taxon>
        <taxon>Micrococcales</taxon>
        <taxon>Microbacteriaceae</taxon>
        <taxon>Microbacterium</taxon>
    </lineage>
</organism>
<dbReference type="Gene3D" id="3.40.50.720">
    <property type="entry name" value="NAD(P)-binding Rossmann-like Domain"/>
    <property type="match status" value="1"/>
</dbReference>
<dbReference type="EMBL" id="CP151632">
    <property type="protein sequence ID" value="WZO35150.1"/>
    <property type="molecule type" value="Genomic_DNA"/>
</dbReference>
<protein>
    <submittedName>
        <fullName evidence="3">Gfo/Idh/MocA family oxidoreductase</fullName>
    </submittedName>
</protein>
<dbReference type="InterPro" id="IPR000683">
    <property type="entry name" value="Gfo/Idh/MocA-like_OxRdtase_N"/>
</dbReference>
<dbReference type="Pfam" id="PF22685">
    <property type="entry name" value="Gal80p_C-like"/>
    <property type="match status" value="1"/>
</dbReference>
<evidence type="ECO:0000313" key="3">
    <source>
        <dbReference type="EMBL" id="WZO35150.1"/>
    </source>
</evidence>
<evidence type="ECO:0000259" key="1">
    <source>
        <dbReference type="Pfam" id="PF01408"/>
    </source>
</evidence>
<dbReference type="SUPFAM" id="SSF55347">
    <property type="entry name" value="Glyceraldehyde-3-phosphate dehydrogenase-like, C-terminal domain"/>
    <property type="match status" value="1"/>
</dbReference>
<dbReference type="PANTHER" id="PTHR43708:SF1">
    <property type="entry name" value="GALACTOSE_LACTOSE METABOLISM REGULATORY PROTEIN GAL80"/>
    <property type="match status" value="1"/>
</dbReference>
<dbReference type="AlphaFoldDB" id="A0AAU6SDU8"/>
<dbReference type="InterPro" id="IPR055080">
    <property type="entry name" value="Gal80p-like_C"/>
</dbReference>
<accession>A0AAU6SDU8</accession>
<name>A0AAU6SDU8_9MICO</name>
<dbReference type="Gene3D" id="3.30.360.10">
    <property type="entry name" value="Dihydrodipicolinate Reductase, domain 2"/>
    <property type="match status" value="1"/>
</dbReference>
<sequence length="376" mass="40134">MTNSAGTRIGVGLVGASADRGWGGIAHVPALRALEAFQIRAVSTTRMESANATARRLGVELAFDTHEALVVRPEVDLVVVAVKVPDHRRIITDALAAGKMVYAEWPLARNLAEAEELERLAREKGLRTVAGLQGGLHPPVRLLRDLIAQGVIGTPISTSIRAHLTDDMWFGRYDPSLEYMAQAEHGATLLSIMLGHGLEPLARVLGTFESVSAVVANQRGDGVRLSDGAPVPKDAPDEIIVAGVLEGGVVTSLHYSAGHSAGSAMVWEIQGTEGSLRVESPSGYIHFTDFTITLRRGSEPARVLQLPPGYAAPDLQLDAPAAGVARLYAQFAADLRDGTANAPDFAVALDRHRVLEVITRAAETGHRQELSRLDRT</sequence>
<gene>
    <name evidence="3" type="ORF">MRBLWS13_002832</name>
</gene>
<dbReference type="PANTHER" id="PTHR43708">
    <property type="entry name" value="CONSERVED EXPRESSED OXIDOREDUCTASE (EUROFUNG)"/>
    <property type="match status" value="1"/>
</dbReference>
<dbReference type="InterPro" id="IPR036291">
    <property type="entry name" value="NAD(P)-bd_dom_sf"/>
</dbReference>
<feature type="domain" description="Gfo/Idh/MocA-like oxidoreductase N-terminal" evidence="1">
    <location>
        <begin position="10"/>
        <end position="128"/>
    </location>
</feature>
<dbReference type="SUPFAM" id="SSF51735">
    <property type="entry name" value="NAD(P)-binding Rossmann-fold domains"/>
    <property type="match status" value="1"/>
</dbReference>
<feature type="domain" description="Gal80p-like C-terminal" evidence="2">
    <location>
        <begin position="138"/>
        <end position="280"/>
    </location>
</feature>